<proteinExistence type="predicted"/>
<dbReference type="Gene3D" id="3.40.50.1580">
    <property type="entry name" value="Nucleoside phosphorylase domain"/>
    <property type="match status" value="1"/>
</dbReference>
<feature type="coiled-coil region" evidence="3">
    <location>
        <begin position="316"/>
        <end position="343"/>
    </location>
</feature>
<organism evidence="6 7">
    <name type="scientific">Aspergillus lucknowensis</name>
    <dbReference type="NCBI Taxonomy" id="176173"/>
    <lineage>
        <taxon>Eukaryota</taxon>
        <taxon>Fungi</taxon>
        <taxon>Dikarya</taxon>
        <taxon>Ascomycota</taxon>
        <taxon>Pezizomycotina</taxon>
        <taxon>Eurotiomycetes</taxon>
        <taxon>Eurotiomycetidae</taxon>
        <taxon>Eurotiales</taxon>
        <taxon>Aspergillaceae</taxon>
        <taxon>Aspergillus</taxon>
        <taxon>Aspergillus subgen. Nidulantes</taxon>
    </lineage>
</organism>
<dbReference type="Pfam" id="PF01048">
    <property type="entry name" value="PNP_UDP_1"/>
    <property type="match status" value="1"/>
</dbReference>
<dbReference type="Proteomes" id="UP001610432">
    <property type="component" value="Unassembled WGS sequence"/>
</dbReference>
<dbReference type="PANTHER" id="PTHR46082:SF11">
    <property type="entry name" value="AAA+ ATPASE DOMAIN-CONTAINING PROTEIN-RELATED"/>
    <property type="match status" value="1"/>
</dbReference>
<evidence type="ECO:0000256" key="1">
    <source>
        <dbReference type="ARBA" id="ARBA00022737"/>
    </source>
</evidence>
<sequence length="1043" mass="118237">MEVPTLEEYQIGWICALPIEAAAAQEMLDENFGPLEEQDNSDTNIYTLGRIGKHLVAIACVGGQYGTTSATTVANNMMRTFSKSLRVGLMVGIGGGIPSAIHDIRLGDIVVSYPTGTCGGVVQHDMGKVGEGGRLTRTGSLNSPPRLLLAAVNQMRAAALREDPLYPSYIRQAVQRNSRTRRNFGRPDQQMDRLFQIQHEHPPSAATCDGCLDEWEVKREKREDNEPQPHYGIIASGNAVIKHGILREQLWKEIEALCFEMEAAGLMQDFPCVVIRGICDYADSHKNGQWQGYAALAAASYAKELLRYVPRGRVSQEKLVAEITSVARELKRLNQTTKEVERKIDLQGLSIAKGAAFDSYENQDEICLDGTRVALLHDIEEWATSQAGKCIFWLNGKAGTGKSTISRTIAKRLQQRGLLGASFFFKRGEENRSNAKRLFPTLIRQLMCVIPQIRPEIQKAIQSDPYISERALGEQFDKLVLKPLLNVDLKRTVPMVIVIDALDECESGIYNDIKAILRLLPQVQLSKGIQLRFFVTSRPELPIQWVFEEIEADHENIDLYDVPLLDIRHDISIYLREEFSKIRLQHRIPLSWPGEEAIQVLLARTVPLFISAATLCRFINGSWDPRDRLERVIVDQSIYASTMASTYLPVLKQLFVGQSKRETQRLVEDFKRIIGSIITLATPLPVFALSKLLHVDAVKIQKLLDRLHSVLNVPGDSDQPVRILHLSFRDFLLDEEMKEIGDAKQFWIDKETMHRNLTHQCLELMSSRLKRNICKLSGDGTLRCEIELQAIEHHLPPELQYACRYWTEHLSQCLSQVSQLTEVFLFLRTHFLHWLEVMSILGYISEVVRVIVNLQSIIQSQRYPEISGFLYDAKRFILKNRQIAETAPLQLYSSALVFCPRRSITRENFKNNLSIWLELPRVKEEWSAELQTLEGHSHWVESVTFSPDGRLLASGSYDKTIKLWDPSTGELCQTLEGHSHPVKSVTFSPDGRLLASDKQWICLRGKRILWLSPEYRASCLALKGNVFALGHVNGWVSFLSLEL</sequence>
<feature type="domain" description="Nephrocystin 3-like N-terminal" evidence="5">
    <location>
        <begin position="378"/>
        <end position="538"/>
    </location>
</feature>
<dbReference type="SUPFAM" id="SSF53167">
    <property type="entry name" value="Purine and uridine phosphorylases"/>
    <property type="match status" value="1"/>
</dbReference>
<keyword evidence="2" id="KW-0853">WD repeat</keyword>
<dbReference type="SMART" id="SM00320">
    <property type="entry name" value="WD40"/>
    <property type="match status" value="2"/>
</dbReference>
<dbReference type="EMBL" id="JBFXLQ010000143">
    <property type="protein sequence ID" value="KAL2859138.1"/>
    <property type="molecule type" value="Genomic_DNA"/>
</dbReference>
<dbReference type="InterPro" id="IPR035994">
    <property type="entry name" value="Nucleoside_phosphorylase_sf"/>
</dbReference>
<evidence type="ECO:0000259" key="4">
    <source>
        <dbReference type="Pfam" id="PF01048"/>
    </source>
</evidence>
<dbReference type="PROSITE" id="PS50294">
    <property type="entry name" value="WD_REPEATS_REGION"/>
    <property type="match status" value="1"/>
</dbReference>
<evidence type="ECO:0000259" key="5">
    <source>
        <dbReference type="Pfam" id="PF24883"/>
    </source>
</evidence>
<dbReference type="PROSITE" id="PS50082">
    <property type="entry name" value="WD_REPEATS_2"/>
    <property type="match status" value="1"/>
</dbReference>
<feature type="repeat" description="WD" evidence="2">
    <location>
        <begin position="933"/>
        <end position="974"/>
    </location>
</feature>
<dbReference type="Pfam" id="PF00400">
    <property type="entry name" value="WD40"/>
    <property type="match status" value="2"/>
</dbReference>
<dbReference type="Gene3D" id="3.40.50.300">
    <property type="entry name" value="P-loop containing nucleotide triphosphate hydrolases"/>
    <property type="match status" value="1"/>
</dbReference>
<dbReference type="InterPro" id="IPR036322">
    <property type="entry name" value="WD40_repeat_dom_sf"/>
</dbReference>
<dbReference type="SUPFAM" id="SSF50978">
    <property type="entry name" value="WD40 repeat-like"/>
    <property type="match status" value="1"/>
</dbReference>
<evidence type="ECO:0000313" key="7">
    <source>
        <dbReference type="Proteomes" id="UP001610432"/>
    </source>
</evidence>
<dbReference type="InterPro" id="IPR000845">
    <property type="entry name" value="Nucleoside_phosphorylase_d"/>
</dbReference>
<accession>A0ABR4L6N3</accession>
<evidence type="ECO:0000256" key="2">
    <source>
        <dbReference type="PROSITE-ProRule" id="PRU00221"/>
    </source>
</evidence>
<dbReference type="InterPro" id="IPR015943">
    <property type="entry name" value="WD40/YVTN_repeat-like_dom_sf"/>
</dbReference>
<feature type="domain" description="Nucleoside phosphorylase" evidence="4">
    <location>
        <begin position="11"/>
        <end position="290"/>
    </location>
</feature>
<keyword evidence="3" id="KW-0175">Coiled coil</keyword>
<dbReference type="GeneID" id="98146872"/>
<evidence type="ECO:0000256" key="3">
    <source>
        <dbReference type="SAM" id="Coils"/>
    </source>
</evidence>
<dbReference type="InterPro" id="IPR056884">
    <property type="entry name" value="NPHP3-like_N"/>
</dbReference>
<evidence type="ECO:0000313" key="6">
    <source>
        <dbReference type="EMBL" id="KAL2859138.1"/>
    </source>
</evidence>
<comment type="caution">
    <text evidence="6">The sequence shown here is derived from an EMBL/GenBank/DDBJ whole genome shotgun (WGS) entry which is preliminary data.</text>
</comment>
<dbReference type="Pfam" id="PF24883">
    <property type="entry name" value="NPHP3_N"/>
    <property type="match status" value="1"/>
</dbReference>
<dbReference type="InterPro" id="IPR053137">
    <property type="entry name" value="NLR-like"/>
</dbReference>
<dbReference type="RefSeq" id="XP_070880316.1">
    <property type="nucleotide sequence ID" value="XM_071031800.1"/>
</dbReference>
<dbReference type="InterPro" id="IPR001680">
    <property type="entry name" value="WD40_rpt"/>
</dbReference>
<dbReference type="PANTHER" id="PTHR46082">
    <property type="entry name" value="ATP/GTP-BINDING PROTEIN-RELATED"/>
    <property type="match status" value="1"/>
</dbReference>
<dbReference type="SUPFAM" id="SSF52540">
    <property type="entry name" value="P-loop containing nucleoside triphosphate hydrolases"/>
    <property type="match status" value="1"/>
</dbReference>
<keyword evidence="1" id="KW-0677">Repeat</keyword>
<dbReference type="Gene3D" id="2.130.10.10">
    <property type="entry name" value="YVTN repeat-like/Quinoprotein amine dehydrogenase"/>
    <property type="match status" value="1"/>
</dbReference>
<dbReference type="InterPro" id="IPR027417">
    <property type="entry name" value="P-loop_NTPase"/>
</dbReference>
<reference evidence="6 7" key="1">
    <citation type="submission" date="2024-07" db="EMBL/GenBank/DDBJ databases">
        <title>Section-level genome sequencing and comparative genomics of Aspergillus sections Usti and Cavernicolus.</title>
        <authorList>
            <consortium name="Lawrence Berkeley National Laboratory"/>
            <person name="Nybo J.L."/>
            <person name="Vesth T.C."/>
            <person name="Theobald S."/>
            <person name="Frisvad J.C."/>
            <person name="Larsen T.O."/>
            <person name="Kjaerboelling I."/>
            <person name="Rothschild-Mancinelli K."/>
            <person name="Lyhne E.K."/>
            <person name="Kogle M.E."/>
            <person name="Barry K."/>
            <person name="Clum A."/>
            <person name="Na H."/>
            <person name="Ledsgaard L."/>
            <person name="Lin J."/>
            <person name="Lipzen A."/>
            <person name="Kuo A."/>
            <person name="Riley R."/>
            <person name="Mondo S."/>
            <person name="Labutti K."/>
            <person name="Haridas S."/>
            <person name="Pangalinan J."/>
            <person name="Salamov A.A."/>
            <person name="Simmons B.A."/>
            <person name="Magnuson J.K."/>
            <person name="Chen J."/>
            <person name="Drula E."/>
            <person name="Henrissat B."/>
            <person name="Wiebenga A."/>
            <person name="Lubbers R.J."/>
            <person name="Gomes A.C."/>
            <person name="Macurrencykelacurrency M.R."/>
            <person name="Stajich J."/>
            <person name="Grigoriev I.V."/>
            <person name="Mortensen U.H."/>
            <person name="De Vries R.P."/>
            <person name="Baker S.E."/>
            <person name="Andersen M.R."/>
        </authorList>
    </citation>
    <scope>NUCLEOTIDE SEQUENCE [LARGE SCALE GENOMIC DNA]</scope>
    <source>
        <strain evidence="6 7">CBS 449.75</strain>
    </source>
</reference>
<gene>
    <name evidence="6" type="ORF">BJX67DRAFT_376058</name>
</gene>
<name>A0ABR4L6N3_9EURO</name>
<keyword evidence="7" id="KW-1185">Reference proteome</keyword>
<protein>
    <submittedName>
        <fullName evidence="6">WD domain protein</fullName>
    </submittedName>
</protein>